<name>A0A438FRR0_VITVI</name>
<reference evidence="1 2" key="1">
    <citation type="journal article" date="2018" name="PLoS Genet.">
        <title>Population sequencing reveals clonal diversity and ancestral inbreeding in the grapevine cultivar Chardonnay.</title>
        <authorList>
            <person name="Roach M.J."/>
            <person name="Johnson D.L."/>
            <person name="Bohlmann J."/>
            <person name="van Vuuren H.J."/>
            <person name="Jones S.J."/>
            <person name="Pretorius I.S."/>
            <person name="Schmidt S.A."/>
            <person name="Borneman A.R."/>
        </authorList>
    </citation>
    <scope>NUCLEOTIDE SEQUENCE [LARGE SCALE GENOMIC DNA]</scope>
    <source>
        <strain evidence="2">cv. Chardonnay</strain>
        <tissue evidence="1">Leaf</tissue>
    </source>
</reference>
<accession>A0A438FRR0</accession>
<comment type="caution">
    <text evidence="1">The sequence shown here is derived from an EMBL/GenBank/DDBJ whole genome shotgun (WGS) entry which is preliminary data.</text>
</comment>
<evidence type="ECO:0008006" key="3">
    <source>
        <dbReference type="Google" id="ProtNLM"/>
    </source>
</evidence>
<gene>
    <name evidence="1" type="ORF">CK203_059560</name>
</gene>
<protein>
    <recommendedName>
        <fullName evidence="3">Retrovirus-related Pol polyprotein from transposon TNT 1-94</fullName>
    </recommendedName>
</protein>
<organism evidence="1 2">
    <name type="scientific">Vitis vinifera</name>
    <name type="common">Grape</name>
    <dbReference type="NCBI Taxonomy" id="29760"/>
    <lineage>
        <taxon>Eukaryota</taxon>
        <taxon>Viridiplantae</taxon>
        <taxon>Streptophyta</taxon>
        <taxon>Embryophyta</taxon>
        <taxon>Tracheophyta</taxon>
        <taxon>Spermatophyta</taxon>
        <taxon>Magnoliopsida</taxon>
        <taxon>eudicotyledons</taxon>
        <taxon>Gunneridae</taxon>
        <taxon>Pentapetalae</taxon>
        <taxon>rosids</taxon>
        <taxon>Vitales</taxon>
        <taxon>Vitaceae</taxon>
        <taxon>Viteae</taxon>
        <taxon>Vitis</taxon>
    </lineage>
</organism>
<dbReference type="EMBL" id="QGNW01000766">
    <property type="protein sequence ID" value="RVW62621.1"/>
    <property type="molecule type" value="Genomic_DNA"/>
</dbReference>
<sequence>MDSTSSIPTNVNNIPVLDGTNFKKWKEHVIIVLGCMDLDYALREDRLADLTGANTAKQRAAIEKWERSNRMSLMIMKHSISESIRGAIP</sequence>
<dbReference type="AlphaFoldDB" id="A0A438FRR0"/>
<evidence type="ECO:0000313" key="1">
    <source>
        <dbReference type="EMBL" id="RVW62621.1"/>
    </source>
</evidence>
<evidence type="ECO:0000313" key="2">
    <source>
        <dbReference type="Proteomes" id="UP000288805"/>
    </source>
</evidence>
<proteinExistence type="predicted"/>
<dbReference type="Proteomes" id="UP000288805">
    <property type="component" value="Unassembled WGS sequence"/>
</dbReference>